<gene>
    <name evidence="1" type="ORF">CCS77_1851</name>
</gene>
<reference evidence="1 2" key="1">
    <citation type="journal article" date="2018" name="Emerg. Microbes Infect.">
        <title>Genomic analysis of oral Campylobacter concisus strains identified a potential bacterial molecular marker associated with active Crohn's disease.</title>
        <authorList>
            <person name="Liu F."/>
            <person name="Ma R."/>
            <person name="Tay C.Y.A."/>
            <person name="Octavia S."/>
            <person name="Lan R."/>
            <person name="Chung H.K.L."/>
            <person name="Riordan S.M."/>
            <person name="Grimm M.C."/>
            <person name="Leong R.W."/>
            <person name="Tanaka M.M."/>
            <person name="Connor S."/>
            <person name="Zhang L."/>
        </authorList>
    </citation>
    <scope>NUCLEOTIDE SEQUENCE [LARGE SCALE GENOMIC DNA]</scope>
    <source>
        <strain evidence="1 2">P2CDO4</strain>
    </source>
</reference>
<proteinExistence type="predicted"/>
<dbReference type="EMBL" id="CP021642">
    <property type="protein sequence ID" value="AVX44912.1"/>
    <property type="molecule type" value="Genomic_DNA"/>
</dbReference>
<name>A0A2R4P2J9_9BACT</name>
<dbReference type="Proteomes" id="UP000241854">
    <property type="component" value="Chromosome"/>
</dbReference>
<accession>A0A2R4P2J9</accession>
<evidence type="ECO:0000313" key="1">
    <source>
        <dbReference type="EMBL" id="AVX44912.1"/>
    </source>
</evidence>
<evidence type="ECO:0000313" key="2">
    <source>
        <dbReference type="Proteomes" id="UP000241854"/>
    </source>
</evidence>
<organism evidence="1 2">
    <name type="scientific">Campylobacter concisus</name>
    <dbReference type="NCBI Taxonomy" id="199"/>
    <lineage>
        <taxon>Bacteria</taxon>
        <taxon>Pseudomonadati</taxon>
        <taxon>Campylobacterota</taxon>
        <taxon>Epsilonproteobacteria</taxon>
        <taxon>Campylobacterales</taxon>
        <taxon>Campylobacteraceae</taxon>
        <taxon>Campylobacter</taxon>
    </lineage>
</organism>
<sequence length="55" mass="6666">MLNLATQKKFESEISRASVRFKRSRLQNKNLSRLKSHYFLKVILLRNLMILKFKK</sequence>
<protein>
    <submittedName>
        <fullName evidence="1">Uncharacterized protein</fullName>
    </submittedName>
</protein>
<dbReference type="AlphaFoldDB" id="A0A2R4P2J9"/>